<reference evidence="2" key="1">
    <citation type="submission" date="2022-08" db="EMBL/GenBank/DDBJ databases">
        <authorList>
            <person name="Kallberg Y."/>
            <person name="Tangrot J."/>
            <person name="Rosling A."/>
        </authorList>
    </citation>
    <scope>NUCLEOTIDE SEQUENCE</scope>
    <source>
        <strain evidence="2">Wild A</strain>
    </source>
</reference>
<keyword evidence="3" id="KW-1185">Reference proteome</keyword>
<accession>A0A9W4X0N0</accession>
<feature type="region of interest" description="Disordered" evidence="1">
    <location>
        <begin position="16"/>
        <end position="54"/>
    </location>
</feature>
<organism evidence="2 3">
    <name type="scientific">Funneliformis geosporum</name>
    <dbReference type="NCBI Taxonomy" id="1117311"/>
    <lineage>
        <taxon>Eukaryota</taxon>
        <taxon>Fungi</taxon>
        <taxon>Fungi incertae sedis</taxon>
        <taxon>Mucoromycota</taxon>
        <taxon>Glomeromycotina</taxon>
        <taxon>Glomeromycetes</taxon>
        <taxon>Glomerales</taxon>
        <taxon>Glomeraceae</taxon>
        <taxon>Funneliformis</taxon>
    </lineage>
</organism>
<proteinExistence type="predicted"/>
<evidence type="ECO:0000313" key="2">
    <source>
        <dbReference type="EMBL" id="CAI2186467.1"/>
    </source>
</evidence>
<evidence type="ECO:0000256" key="1">
    <source>
        <dbReference type="SAM" id="MobiDB-lite"/>
    </source>
</evidence>
<dbReference type="AlphaFoldDB" id="A0A9W4X0N0"/>
<comment type="caution">
    <text evidence="2">The sequence shown here is derived from an EMBL/GenBank/DDBJ whole genome shotgun (WGS) entry which is preliminary data.</text>
</comment>
<dbReference type="EMBL" id="CAMKVN010004155">
    <property type="protein sequence ID" value="CAI2186467.1"/>
    <property type="molecule type" value="Genomic_DNA"/>
</dbReference>
<protein>
    <submittedName>
        <fullName evidence="2">8865_t:CDS:1</fullName>
    </submittedName>
</protein>
<sequence length="54" mass="6270">KKKIWLHKIGNSNATNLWRHAEVHHPEKDPRPNKKAKKSVAEDQSTLDKFVGQK</sequence>
<evidence type="ECO:0000313" key="3">
    <source>
        <dbReference type="Proteomes" id="UP001153678"/>
    </source>
</evidence>
<dbReference type="OrthoDB" id="2432695at2759"/>
<feature type="non-terminal residue" evidence="2">
    <location>
        <position position="1"/>
    </location>
</feature>
<dbReference type="Proteomes" id="UP001153678">
    <property type="component" value="Unassembled WGS sequence"/>
</dbReference>
<name>A0A9W4X0N0_9GLOM</name>
<feature type="compositionally biased region" description="Basic and acidic residues" evidence="1">
    <location>
        <begin position="19"/>
        <end position="32"/>
    </location>
</feature>
<gene>
    <name evidence="2" type="ORF">FWILDA_LOCUS12591</name>
</gene>